<organism evidence="2 3">
    <name type="scientific">Candidatus Solincola sediminis</name>
    <dbReference type="NCBI Taxonomy" id="1797199"/>
    <lineage>
        <taxon>Bacteria</taxon>
        <taxon>Bacillati</taxon>
        <taxon>Actinomycetota</taxon>
        <taxon>Candidatus Geothermincolia</taxon>
        <taxon>Candidatus Geothermincolales</taxon>
        <taxon>Candidatus Geothermincolaceae</taxon>
        <taxon>Candidatus Solincola</taxon>
    </lineage>
</organism>
<proteinExistence type="predicted"/>
<reference evidence="2 3" key="1">
    <citation type="journal article" date="2016" name="Nat. Commun.">
        <title>Thousands of microbial genomes shed light on interconnected biogeochemical processes in an aquifer system.</title>
        <authorList>
            <person name="Anantharaman K."/>
            <person name="Brown C.T."/>
            <person name="Hug L.A."/>
            <person name="Sharon I."/>
            <person name="Castelle C.J."/>
            <person name="Probst A.J."/>
            <person name="Thomas B.C."/>
            <person name="Singh A."/>
            <person name="Wilkins M.J."/>
            <person name="Karaoz U."/>
            <person name="Brodie E.L."/>
            <person name="Williams K.H."/>
            <person name="Hubbard S.S."/>
            <person name="Banfield J.F."/>
        </authorList>
    </citation>
    <scope>NUCLEOTIDE SEQUENCE [LARGE SCALE GENOMIC DNA]</scope>
</reference>
<protein>
    <submittedName>
        <fullName evidence="2">Uncharacterized protein</fullName>
    </submittedName>
</protein>
<dbReference type="Gene3D" id="3.10.450.50">
    <property type="match status" value="1"/>
</dbReference>
<dbReference type="STRING" id="1797197.A2Y75_03950"/>
<sequence>MKKIWIATLSAIIVVCLLCASCGNGGATPPADAAQTFVLYAITGDYEAARALVCTSSLDEFDVLAEEPMSPDEKNENREQFNKMHFQPGQQSADTAIVYITHVDYPGNTQSITLTKEDGVWKVDLASSGFITEARESALKQQCLAQMRNALAAAEIYAASENSYPVSWNALIPDYLEAKPACPSDGSAYLVEWSRTQRPEIKCPNHGSVDQE</sequence>
<dbReference type="Proteomes" id="UP000177876">
    <property type="component" value="Unassembled WGS sequence"/>
</dbReference>
<keyword evidence="1" id="KW-0732">Signal</keyword>
<evidence type="ECO:0000313" key="2">
    <source>
        <dbReference type="EMBL" id="OFW56361.1"/>
    </source>
</evidence>
<dbReference type="AlphaFoldDB" id="A0A1F2WHQ7"/>
<gene>
    <name evidence="2" type="ORF">A2Y75_03950</name>
</gene>
<feature type="signal peptide" evidence="1">
    <location>
        <begin position="1"/>
        <end position="26"/>
    </location>
</feature>
<evidence type="ECO:0000256" key="1">
    <source>
        <dbReference type="SAM" id="SignalP"/>
    </source>
</evidence>
<comment type="caution">
    <text evidence="2">The sequence shown here is derived from an EMBL/GenBank/DDBJ whole genome shotgun (WGS) entry which is preliminary data.</text>
</comment>
<accession>A0A1F2WHQ7</accession>
<name>A0A1F2WHQ7_9ACTN</name>
<feature type="chain" id="PRO_5039003535" evidence="1">
    <location>
        <begin position="27"/>
        <end position="212"/>
    </location>
</feature>
<dbReference type="EMBL" id="MELK01000047">
    <property type="protein sequence ID" value="OFW56361.1"/>
    <property type="molecule type" value="Genomic_DNA"/>
</dbReference>
<evidence type="ECO:0000313" key="3">
    <source>
        <dbReference type="Proteomes" id="UP000177876"/>
    </source>
</evidence>